<accession>A0ABS0F056</accession>
<name>A0ABS0F056_9BACL</name>
<sequence length="437" mass="46236">MRAWWRTAKTVILALLVAGSVVLSYALWSGNLQGGAEIGLTQTQTIPYSSSPSLASTVQPYEIDVRAGDEYTVARPGSAAYAAWTGLLMGVRAERPQPVAAMPPGAQASVVFQFGIPLDAALGRSWLGDLATSVGSISCRAIVLNAGPGSTCTVVYEGTNAAGKPELIEATASLPASAVIRQAARDVVAQPYAAWTDFEGESLVPIHGRMTSYVYAFTQPSIMPLVQSFFVNPQALTRIQESKAVTIWTDGSRAVQVDRAALSLQYEDPNASTAPAHTEDYVAAIDFLHAHGGGPSDLIGFDLVGMLTVNLNGPSFSFAQYVDGYPILSNGADYNFQIDSGHVMEFDRPLWELTKPVQASSVPVLDEDGLAKALAKVTSAKTVSLSTFHVEPGYWPSIQGTKPGQIRLLPVDYVTNANGGVWVLNAETGQLVAGGLS</sequence>
<dbReference type="RefSeq" id="WP_195866978.1">
    <property type="nucleotide sequence ID" value="NZ_JADPKZ010000024.1"/>
</dbReference>
<dbReference type="EMBL" id="JADPKZ010000024">
    <property type="protein sequence ID" value="MBF8376686.1"/>
    <property type="molecule type" value="Genomic_DNA"/>
</dbReference>
<organism evidence="1 2">
    <name type="scientific">Alicyclobacillus mali</name>
    <name type="common">ex Roth et al. 2021</name>
    <dbReference type="NCBI Taxonomy" id="1123961"/>
    <lineage>
        <taxon>Bacteria</taxon>
        <taxon>Bacillati</taxon>
        <taxon>Bacillota</taxon>
        <taxon>Bacilli</taxon>
        <taxon>Bacillales</taxon>
        <taxon>Alicyclobacillaceae</taxon>
        <taxon>Alicyclobacillus</taxon>
    </lineage>
</organism>
<dbReference type="InterPro" id="IPR042274">
    <property type="entry name" value="YycH/YycI_2"/>
</dbReference>
<comment type="caution">
    <text evidence="1">The sequence shown here is derived from an EMBL/GenBank/DDBJ whole genome shotgun (WGS) entry which is preliminary data.</text>
</comment>
<evidence type="ECO:0000313" key="1">
    <source>
        <dbReference type="EMBL" id="MBF8376686.1"/>
    </source>
</evidence>
<evidence type="ECO:0008006" key="3">
    <source>
        <dbReference type="Google" id="ProtNLM"/>
    </source>
</evidence>
<evidence type="ECO:0000313" key="2">
    <source>
        <dbReference type="Proteomes" id="UP000642910"/>
    </source>
</evidence>
<dbReference type="Gene3D" id="3.30.310.160">
    <property type="entry name" value="YycH protein, domain 2"/>
    <property type="match status" value="1"/>
</dbReference>
<reference evidence="1 2" key="1">
    <citation type="submission" date="2020-11" db="EMBL/GenBank/DDBJ databases">
        <title>Genomic insight of Alicyclobacillus mali FL 18 reveals a new arsenic-resistant strain, with potential in environmental biotechnology.</title>
        <authorList>
            <person name="Fiorentino G."/>
            <person name="Gallo G."/>
            <person name="Aulitto M."/>
        </authorList>
    </citation>
    <scope>NUCLEOTIDE SEQUENCE [LARGE SCALE GENOMIC DNA]</scope>
    <source>
        <strain evidence="1 2">FL 18</strain>
    </source>
</reference>
<keyword evidence="2" id="KW-1185">Reference proteome</keyword>
<gene>
    <name evidence="1" type="ORF">IW967_02185</name>
</gene>
<protein>
    <recommendedName>
        <fullName evidence="3">Two-component signal transduction system YycFG, regulatory protein YycH</fullName>
    </recommendedName>
</protein>
<proteinExistence type="predicted"/>
<dbReference type="Proteomes" id="UP000642910">
    <property type="component" value="Unassembled WGS sequence"/>
</dbReference>